<protein>
    <recommendedName>
        <fullName evidence="12">Nuclear envelope integral membrane protein 1</fullName>
    </recommendedName>
</protein>
<feature type="transmembrane region" description="Helical" evidence="8">
    <location>
        <begin position="163"/>
        <end position="184"/>
    </location>
</feature>
<evidence type="ECO:0000256" key="5">
    <source>
        <dbReference type="ARBA" id="ARBA00022989"/>
    </source>
</evidence>
<feature type="chain" id="PRO_5047206937" description="Nuclear envelope integral membrane protein 1" evidence="9">
    <location>
        <begin position="21"/>
        <end position="399"/>
    </location>
</feature>
<evidence type="ECO:0000256" key="3">
    <source>
        <dbReference type="ARBA" id="ARBA00022692"/>
    </source>
</evidence>
<sequence length="399" mass="46426">MAFKLIAILVYFSIVCNCHCENINYEKKFLVPGKPYNATLNYNQKLLIYCYRGVPKHLLNVWQTAFATISLNSNEYDLYKGSSADDVLNLYQNEKVSWTNKLFSWKSSKIYLDPFDVNCIGIDTVYNHVAEVNVIRVDFWRVLYFGTGIFLFLAAPNLSSNPLFYYVCGITLGVTTSIFIGLYLISKLVPKKPTVYAVFVGGWAVAVYLFHLLWENIKIVATIYYRHALTYVVVTGLVSFILCYRFGPITDPRSKNLIKWTMQTASLILIFYSTQCLEASVFFDIALLLYYNFMEKWYYFLLTFWRRLYPQKRTYLSEDEYHEEGARETVKALNNLRQYCASSECNQWKTILSLQKPLRFAQFMEGSSHLEDSEILAYESKSYRNSVLLTDDSDSNDDD</sequence>
<keyword evidence="6 8" id="KW-0472">Membrane</keyword>
<evidence type="ECO:0000313" key="10">
    <source>
        <dbReference type="EMBL" id="KAK6617525.1"/>
    </source>
</evidence>
<feature type="transmembrane region" description="Helical" evidence="8">
    <location>
        <begin position="228"/>
        <end position="247"/>
    </location>
</feature>
<keyword evidence="7" id="KW-0539">Nucleus</keyword>
<reference evidence="10 11" key="1">
    <citation type="submission" date="2023-09" db="EMBL/GenBank/DDBJ databases">
        <title>Genomes of two closely related lineages of the louse Polyplax serrata with different host specificities.</title>
        <authorList>
            <person name="Martinu J."/>
            <person name="Tarabai H."/>
            <person name="Stefka J."/>
            <person name="Hypsa V."/>
        </authorList>
    </citation>
    <scope>NUCLEOTIDE SEQUENCE [LARGE SCALE GENOMIC DNA]</scope>
    <source>
        <strain evidence="10">98ZLc_SE</strain>
    </source>
</reference>
<evidence type="ECO:0000256" key="2">
    <source>
        <dbReference type="ARBA" id="ARBA00005748"/>
    </source>
</evidence>
<feature type="transmembrane region" description="Helical" evidence="8">
    <location>
        <begin position="139"/>
        <end position="156"/>
    </location>
</feature>
<evidence type="ECO:0000256" key="7">
    <source>
        <dbReference type="ARBA" id="ARBA00023242"/>
    </source>
</evidence>
<evidence type="ECO:0000256" key="8">
    <source>
        <dbReference type="SAM" id="Phobius"/>
    </source>
</evidence>
<gene>
    <name evidence="10" type="ORF">RUM44_005113</name>
</gene>
<dbReference type="Proteomes" id="UP001359485">
    <property type="component" value="Unassembled WGS sequence"/>
</dbReference>
<evidence type="ECO:0008006" key="12">
    <source>
        <dbReference type="Google" id="ProtNLM"/>
    </source>
</evidence>
<comment type="similarity">
    <text evidence="2">Belongs to the NEMP family.</text>
</comment>
<proteinExistence type="inferred from homology"/>
<keyword evidence="5 8" id="KW-1133">Transmembrane helix</keyword>
<dbReference type="InterPro" id="IPR019358">
    <property type="entry name" value="NEMP_fam"/>
</dbReference>
<organism evidence="10 11">
    <name type="scientific">Polyplax serrata</name>
    <name type="common">Common mouse louse</name>
    <dbReference type="NCBI Taxonomy" id="468196"/>
    <lineage>
        <taxon>Eukaryota</taxon>
        <taxon>Metazoa</taxon>
        <taxon>Ecdysozoa</taxon>
        <taxon>Arthropoda</taxon>
        <taxon>Hexapoda</taxon>
        <taxon>Insecta</taxon>
        <taxon>Pterygota</taxon>
        <taxon>Neoptera</taxon>
        <taxon>Paraneoptera</taxon>
        <taxon>Psocodea</taxon>
        <taxon>Troctomorpha</taxon>
        <taxon>Phthiraptera</taxon>
        <taxon>Anoplura</taxon>
        <taxon>Polyplacidae</taxon>
        <taxon>Polyplax</taxon>
    </lineage>
</organism>
<feature type="transmembrane region" description="Helical" evidence="8">
    <location>
        <begin position="196"/>
        <end position="216"/>
    </location>
</feature>
<dbReference type="Pfam" id="PF10225">
    <property type="entry name" value="NEMP"/>
    <property type="match status" value="1"/>
</dbReference>
<name>A0ABR1AE40_POLSC</name>
<evidence type="ECO:0000256" key="1">
    <source>
        <dbReference type="ARBA" id="ARBA00004575"/>
    </source>
</evidence>
<evidence type="ECO:0000313" key="11">
    <source>
        <dbReference type="Proteomes" id="UP001359485"/>
    </source>
</evidence>
<feature type="transmembrane region" description="Helical" evidence="8">
    <location>
        <begin position="267"/>
        <end position="291"/>
    </location>
</feature>
<accession>A0ABR1AE40</accession>
<feature type="signal peptide" evidence="9">
    <location>
        <begin position="1"/>
        <end position="20"/>
    </location>
</feature>
<dbReference type="PANTHER" id="PTHR13598:SF1">
    <property type="entry name" value="AT07567P-RELATED"/>
    <property type="match status" value="1"/>
</dbReference>
<dbReference type="EMBL" id="JAWJWF010000051">
    <property type="protein sequence ID" value="KAK6617525.1"/>
    <property type="molecule type" value="Genomic_DNA"/>
</dbReference>
<keyword evidence="3 8" id="KW-0812">Transmembrane</keyword>
<evidence type="ECO:0000256" key="4">
    <source>
        <dbReference type="ARBA" id="ARBA00022729"/>
    </source>
</evidence>
<keyword evidence="11" id="KW-1185">Reference proteome</keyword>
<comment type="subcellular location">
    <subcellularLocation>
        <location evidence="1">Nucleus inner membrane</location>
        <topology evidence="1">Multi-pass membrane protein</topology>
        <orientation evidence="1">Nucleoplasmic side</orientation>
    </subcellularLocation>
</comment>
<comment type="caution">
    <text evidence="10">The sequence shown here is derived from an EMBL/GenBank/DDBJ whole genome shotgun (WGS) entry which is preliminary data.</text>
</comment>
<keyword evidence="4 9" id="KW-0732">Signal</keyword>
<evidence type="ECO:0000256" key="6">
    <source>
        <dbReference type="ARBA" id="ARBA00023136"/>
    </source>
</evidence>
<dbReference type="PANTHER" id="PTHR13598">
    <property type="entry name" value="AT07567P-RELATED"/>
    <property type="match status" value="1"/>
</dbReference>
<evidence type="ECO:0000256" key="9">
    <source>
        <dbReference type="SAM" id="SignalP"/>
    </source>
</evidence>